<dbReference type="OrthoDB" id="4280at10239"/>
<dbReference type="Proteomes" id="UP000019792">
    <property type="component" value="Segment"/>
</dbReference>
<proteinExistence type="predicted"/>
<name>X4YWU0_9CAUD</name>
<dbReference type="GeneID" id="19527337"/>
<keyword evidence="3" id="KW-0472">Membrane</keyword>
<dbReference type="EMBL" id="KJ489013">
    <property type="protein sequence ID" value="AHV83249.1"/>
    <property type="molecule type" value="Genomic_DNA"/>
</dbReference>
<dbReference type="RefSeq" id="YP_009036795.1">
    <property type="nucleotide sequence ID" value="NC_024214.1"/>
</dbReference>
<keyword evidence="1" id="KW-0175">Coiled coil</keyword>
<keyword evidence="3" id="KW-1133">Transmembrane helix</keyword>
<evidence type="ECO:0000256" key="1">
    <source>
        <dbReference type="SAM" id="Coils"/>
    </source>
</evidence>
<feature type="transmembrane region" description="Helical" evidence="3">
    <location>
        <begin position="6"/>
        <end position="31"/>
    </location>
</feature>
<sequence>MSKKSIIIKTAKIATPIALVCFTGAITFRIVKEYKRQLKQLEEDSNKLAADKEQEIKETKEKLAETEENLRHEVFDNIDITAPTGNIVENQEFEEMRKRFGRTPMPPVDTANAIVDGVRQGKSVDDILKEEADKMVTDSNMKAVTNEEHIKIHNAFEDNVILPTDNKPVSFDEVKEKMLEKSKEKENENNGEQDMNYEPNSRDAWNAYVNNKIIDLEEDQTFVKDTIERYNLPYTMNPALDTLYYLRGLFHFNIHASFPFDENIIATILEDRRQFFGLDSIYSNTTEVSFAEVIIYWANFISDDVHGAKTAWIHQWMSALYLYDSNLTAYALQERIQSVMDNTYISENGKGMFELSEDEVISQGTPRERRMLDDYNMYVTRVINDDNDANSVFDDE</sequence>
<evidence type="ECO:0000313" key="4">
    <source>
        <dbReference type="EMBL" id="AHV83249.1"/>
    </source>
</evidence>
<keyword evidence="5" id="KW-1185">Reference proteome</keyword>
<protein>
    <submittedName>
        <fullName evidence="4">Uncharacterized protein</fullName>
    </submittedName>
</protein>
<gene>
    <name evidence="4" type="ORF">P162_0052</name>
</gene>
<feature type="compositionally biased region" description="Basic and acidic residues" evidence="2">
    <location>
        <begin position="179"/>
        <end position="188"/>
    </location>
</feature>
<keyword evidence="3" id="KW-0812">Transmembrane</keyword>
<evidence type="ECO:0000256" key="2">
    <source>
        <dbReference type="SAM" id="MobiDB-lite"/>
    </source>
</evidence>
<evidence type="ECO:0000256" key="3">
    <source>
        <dbReference type="SAM" id="Phobius"/>
    </source>
</evidence>
<organism evidence="4 5">
    <name type="scientific">Lactococcus phage P162</name>
    <dbReference type="NCBI Taxonomy" id="1476889"/>
    <lineage>
        <taxon>Viruses</taxon>
        <taxon>Duplodnaviria</taxon>
        <taxon>Heunggongvirae</taxon>
        <taxon>Uroviricota</taxon>
        <taxon>Caudoviricetes</taxon>
        <taxon>Nevevirus</taxon>
        <taxon>Nevevirus P162</taxon>
    </lineage>
</organism>
<feature type="region of interest" description="Disordered" evidence="2">
    <location>
        <begin position="179"/>
        <end position="200"/>
    </location>
</feature>
<dbReference type="KEGG" id="vg:19527337"/>
<accession>X4YWU0</accession>
<feature type="coiled-coil region" evidence="1">
    <location>
        <begin position="31"/>
        <end position="73"/>
    </location>
</feature>
<reference evidence="4 5" key="1">
    <citation type="submission" date="2014-02" db="EMBL/GenBank/DDBJ databases">
        <title>Complete genome sequences of four novel Lactococcus lactis phages distantly related to the rare 1706 phage species.</title>
        <authorList>
            <person name="Kot W."/>
            <person name="Neve H."/>
            <person name="Vogensen F.K."/>
            <person name="Heller K.J."/>
            <person name="Hansen L.H."/>
        </authorList>
    </citation>
    <scope>NUCLEOTIDE SEQUENCE [LARGE SCALE GENOMIC DNA]</scope>
</reference>
<evidence type="ECO:0000313" key="5">
    <source>
        <dbReference type="Proteomes" id="UP000019792"/>
    </source>
</evidence>